<proteinExistence type="predicted"/>
<dbReference type="Gramene" id="MELO3C032464.2.1">
    <property type="protein sequence ID" value="MELO3C032464.2.1"/>
    <property type="gene ID" value="MELO3C032464.2"/>
</dbReference>
<organism evidence="1">
    <name type="scientific">Cucumis melo</name>
    <name type="common">Muskmelon</name>
    <dbReference type="NCBI Taxonomy" id="3656"/>
    <lineage>
        <taxon>Eukaryota</taxon>
        <taxon>Viridiplantae</taxon>
        <taxon>Streptophyta</taxon>
        <taxon>Embryophyta</taxon>
        <taxon>Tracheophyta</taxon>
        <taxon>Spermatophyta</taxon>
        <taxon>Magnoliopsida</taxon>
        <taxon>eudicotyledons</taxon>
        <taxon>Gunneridae</taxon>
        <taxon>Pentapetalae</taxon>
        <taxon>rosids</taxon>
        <taxon>fabids</taxon>
        <taxon>Cucurbitales</taxon>
        <taxon>Cucurbitaceae</taxon>
        <taxon>Benincaseae</taxon>
        <taxon>Cucumis</taxon>
    </lineage>
</organism>
<dbReference type="EnsemblPlants" id="MELO3C032464.2.1">
    <property type="protein sequence ID" value="MELO3C032464.2.1"/>
    <property type="gene ID" value="MELO3C032464.2"/>
</dbReference>
<sequence>MISNHNLPKDWESKTEHRFYPWAHRKTPKQKQKSSFMSRDVWTVSSCALHSQSSDGYDDFVLCIFQAKKFYIKAVEAELPILPSEITAVCGLNNQQFIRQAFLAQILQLAIHHFRAGWLPPFASAYRSEQASTVFAARQNGFCHSLVVQLQPKPSGVLLA</sequence>
<reference evidence="1" key="1">
    <citation type="submission" date="2023-03" db="UniProtKB">
        <authorList>
            <consortium name="EnsemblPlants"/>
        </authorList>
    </citation>
    <scope>IDENTIFICATION</scope>
</reference>
<accession>A0A9I9EDY0</accession>
<evidence type="ECO:0000313" key="1">
    <source>
        <dbReference type="EnsemblPlants" id="MELO3C032464.2.1"/>
    </source>
</evidence>
<name>A0A9I9EDY0_CUCME</name>
<dbReference type="AlphaFoldDB" id="A0A9I9EDY0"/>
<protein>
    <submittedName>
        <fullName evidence="1">Uncharacterized protein</fullName>
    </submittedName>
</protein>